<organism evidence="3 4">
    <name type="scientific">Urochloa decumbens</name>
    <dbReference type="NCBI Taxonomy" id="240449"/>
    <lineage>
        <taxon>Eukaryota</taxon>
        <taxon>Viridiplantae</taxon>
        <taxon>Streptophyta</taxon>
        <taxon>Embryophyta</taxon>
        <taxon>Tracheophyta</taxon>
        <taxon>Spermatophyta</taxon>
        <taxon>Magnoliopsida</taxon>
        <taxon>Liliopsida</taxon>
        <taxon>Poales</taxon>
        <taxon>Poaceae</taxon>
        <taxon>PACMAD clade</taxon>
        <taxon>Panicoideae</taxon>
        <taxon>Panicodae</taxon>
        <taxon>Paniceae</taxon>
        <taxon>Melinidinae</taxon>
        <taxon>Urochloa</taxon>
    </lineage>
</organism>
<keyword evidence="4" id="KW-1185">Reference proteome</keyword>
<evidence type="ECO:0000256" key="1">
    <source>
        <dbReference type="SAM" id="MobiDB-lite"/>
    </source>
</evidence>
<feature type="region of interest" description="Disordered" evidence="1">
    <location>
        <begin position="306"/>
        <end position="414"/>
    </location>
</feature>
<reference evidence="3 4" key="2">
    <citation type="submission" date="2024-10" db="EMBL/GenBank/DDBJ databases">
        <authorList>
            <person name="Ryan C."/>
        </authorList>
    </citation>
    <scope>NUCLEOTIDE SEQUENCE [LARGE SCALE GENOMIC DNA]</scope>
</reference>
<gene>
    <name evidence="3" type="ORF">URODEC1_LOCUS60995</name>
</gene>
<accession>A0ABC9B5P6</accession>
<dbReference type="InterPro" id="IPR036047">
    <property type="entry name" value="F-box-like_dom_sf"/>
</dbReference>
<protein>
    <recommendedName>
        <fullName evidence="2">F-box domain-containing protein</fullName>
    </recommendedName>
</protein>
<dbReference type="PROSITE" id="PS50181">
    <property type="entry name" value="FBOX"/>
    <property type="match status" value="1"/>
</dbReference>
<reference evidence="4" key="1">
    <citation type="submission" date="2024-06" db="EMBL/GenBank/DDBJ databases">
        <authorList>
            <person name="Ryan C."/>
        </authorList>
    </citation>
    <scope>NUCLEOTIDE SEQUENCE [LARGE SCALE GENOMIC DNA]</scope>
</reference>
<dbReference type="Gene3D" id="1.20.1280.50">
    <property type="match status" value="1"/>
</dbReference>
<evidence type="ECO:0000313" key="3">
    <source>
        <dbReference type="EMBL" id="CAL4992172.1"/>
    </source>
</evidence>
<feature type="compositionally biased region" description="Acidic residues" evidence="1">
    <location>
        <begin position="392"/>
        <end position="414"/>
    </location>
</feature>
<evidence type="ECO:0000259" key="2">
    <source>
        <dbReference type="PROSITE" id="PS50181"/>
    </source>
</evidence>
<name>A0ABC9B5P6_9POAL</name>
<feature type="domain" description="F-box" evidence="2">
    <location>
        <begin position="1"/>
        <end position="44"/>
    </location>
</feature>
<dbReference type="AlphaFoldDB" id="A0ABC9B5P6"/>
<dbReference type="SUPFAM" id="SSF81383">
    <property type="entry name" value="F-box domain"/>
    <property type="match status" value="1"/>
</dbReference>
<sequence>MYRLPEDLLAGILSRLDPRSVAVCRCVSKELRGTIEDGRLLQLPRWLYGIFFNYNEHRHSHLLFRPQPPGSPASSVDGRLHFMPGRPRWRWRTLKDHCNGLLLYEDGNTYYVCNPATRRWRVLPPRMGNYNYAAVYLVFDPAMSLDYQVVLLPWAPGAEPSWYKYGRVEPLMEWPPAVLEMDVFSSRTERWEARQFVREGAAVVTIADVLSELFVKDNENIHKSLNGDDRGSDVESYLGRSEKGIYYVTLHKFQIWVWSLNESGQLMEWVLQHHSDVAPLCKTLFSNGIQYFNKTWVLADYDSDSEYKETDSDDEVCASDNGDGKDEDYTNLTLEDLIYSDSEEDSENDGHDENCKGSPQHNIGDTDDHDVRNDGVEQDNEGHGNSQQSSDNSDDNGDGEEEDEEEKYSEWDSDGDYTLEIKNSSVDMYHSDLYFLGFHPYKEVIFLAEHSRVVAYHLGRCKAKYLGHRRPREFGRLNSAHSWNRFPTPHASSMHFRTQEMAESGAVIIC</sequence>
<evidence type="ECO:0000313" key="4">
    <source>
        <dbReference type="Proteomes" id="UP001497457"/>
    </source>
</evidence>
<dbReference type="EMBL" id="OZ075134">
    <property type="protein sequence ID" value="CAL4992172.1"/>
    <property type="molecule type" value="Genomic_DNA"/>
</dbReference>
<dbReference type="SMART" id="SM00256">
    <property type="entry name" value="FBOX"/>
    <property type="match status" value="1"/>
</dbReference>
<proteinExistence type="predicted"/>
<dbReference type="PANTHER" id="PTHR34591">
    <property type="entry name" value="OS03G0653100 PROTEIN-RELATED"/>
    <property type="match status" value="1"/>
</dbReference>
<dbReference type="PANTHER" id="PTHR34591:SF21">
    <property type="entry name" value="F-BOX DOMAIN CONTAINING PROTEIN, EXPRESSED"/>
    <property type="match status" value="1"/>
</dbReference>
<dbReference type="Proteomes" id="UP001497457">
    <property type="component" value="Chromosome 24b"/>
</dbReference>
<dbReference type="Pfam" id="PF00646">
    <property type="entry name" value="F-box"/>
    <property type="match status" value="1"/>
</dbReference>
<feature type="compositionally biased region" description="Basic and acidic residues" evidence="1">
    <location>
        <begin position="364"/>
        <end position="375"/>
    </location>
</feature>
<dbReference type="InterPro" id="IPR001810">
    <property type="entry name" value="F-box_dom"/>
</dbReference>